<comment type="caution">
    <text evidence="1">The sequence shown here is derived from an EMBL/GenBank/DDBJ whole genome shotgun (WGS) entry which is preliminary data.</text>
</comment>
<sequence length="51" mass="5566">MSSLLDLPPAAVPFMVNLAFERFQGQELPLRHKTAIFVVIGHPGANIGHLN</sequence>
<accession>A0ABW7XI12</accession>
<dbReference type="EMBL" id="JBIRYI010000004">
    <property type="protein sequence ID" value="MFI2486830.1"/>
    <property type="molecule type" value="Genomic_DNA"/>
</dbReference>
<gene>
    <name evidence="1" type="ORF">ACH47X_07970</name>
</gene>
<protein>
    <recommendedName>
        <fullName evidence="3">AmmeMemoRadiSam system protein B</fullName>
    </recommendedName>
</protein>
<dbReference type="RefSeq" id="WP_397403067.1">
    <property type="nucleotide sequence ID" value="NZ_JBIRYI010000004.1"/>
</dbReference>
<keyword evidence="2" id="KW-1185">Reference proteome</keyword>
<reference evidence="1 2" key="1">
    <citation type="submission" date="2024-10" db="EMBL/GenBank/DDBJ databases">
        <title>The Natural Products Discovery Center: Release of the First 8490 Sequenced Strains for Exploring Actinobacteria Biosynthetic Diversity.</title>
        <authorList>
            <person name="Kalkreuter E."/>
            <person name="Kautsar S.A."/>
            <person name="Yang D."/>
            <person name="Bader C.D."/>
            <person name="Teijaro C.N."/>
            <person name="Fluegel L."/>
            <person name="Davis C.M."/>
            <person name="Simpson J.R."/>
            <person name="Lauterbach L."/>
            <person name="Steele A.D."/>
            <person name="Gui C."/>
            <person name="Meng S."/>
            <person name="Li G."/>
            <person name="Viehrig K."/>
            <person name="Ye F."/>
            <person name="Su P."/>
            <person name="Kiefer A.F."/>
            <person name="Nichols A."/>
            <person name="Cepeda A.J."/>
            <person name="Yan W."/>
            <person name="Fan B."/>
            <person name="Jiang Y."/>
            <person name="Adhikari A."/>
            <person name="Zheng C.-J."/>
            <person name="Schuster L."/>
            <person name="Cowan T.M."/>
            <person name="Smanski M.J."/>
            <person name="Chevrette M.G."/>
            <person name="De Carvalho L.P.S."/>
            <person name="Shen B."/>
        </authorList>
    </citation>
    <scope>NUCLEOTIDE SEQUENCE [LARGE SCALE GENOMIC DNA]</scope>
    <source>
        <strain evidence="1 2">NPDC019481</strain>
    </source>
</reference>
<organism evidence="1 2">
    <name type="scientific">Promicromonospora kroppenstedtii</name>
    <dbReference type="NCBI Taxonomy" id="440482"/>
    <lineage>
        <taxon>Bacteria</taxon>
        <taxon>Bacillati</taxon>
        <taxon>Actinomycetota</taxon>
        <taxon>Actinomycetes</taxon>
        <taxon>Micrococcales</taxon>
        <taxon>Promicromonosporaceae</taxon>
        <taxon>Promicromonospora</taxon>
    </lineage>
</organism>
<evidence type="ECO:0000313" key="2">
    <source>
        <dbReference type="Proteomes" id="UP001611580"/>
    </source>
</evidence>
<evidence type="ECO:0008006" key="3">
    <source>
        <dbReference type="Google" id="ProtNLM"/>
    </source>
</evidence>
<dbReference type="Proteomes" id="UP001611580">
    <property type="component" value="Unassembled WGS sequence"/>
</dbReference>
<name>A0ABW7XI12_9MICO</name>
<proteinExistence type="predicted"/>
<evidence type="ECO:0000313" key="1">
    <source>
        <dbReference type="EMBL" id="MFI2486830.1"/>
    </source>
</evidence>